<reference evidence="2 3" key="1">
    <citation type="submission" date="2019-03" db="EMBL/GenBank/DDBJ databases">
        <title>Single cell metagenomics reveals metabolic interactions within the superorganism composed of flagellate Streblomastix strix and complex community of Bacteroidetes bacteria on its surface.</title>
        <authorList>
            <person name="Treitli S.C."/>
            <person name="Kolisko M."/>
            <person name="Husnik F."/>
            <person name="Keeling P."/>
            <person name="Hampl V."/>
        </authorList>
    </citation>
    <scope>NUCLEOTIDE SEQUENCE [LARGE SCALE GENOMIC DNA]</scope>
    <source>
        <strain evidence="2">ST1C</strain>
    </source>
</reference>
<feature type="compositionally biased region" description="Polar residues" evidence="1">
    <location>
        <begin position="254"/>
        <end position="269"/>
    </location>
</feature>
<feature type="compositionally biased region" description="Polar residues" evidence="1">
    <location>
        <begin position="298"/>
        <end position="307"/>
    </location>
</feature>
<feature type="region of interest" description="Disordered" evidence="1">
    <location>
        <begin position="219"/>
        <end position="308"/>
    </location>
</feature>
<evidence type="ECO:0000313" key="3">
    <source>
        <dbReference type="Proteomes" id="UP000324800"/>
    </source>
</evidence>
<evidence type="ECO:0000256" key="1">
    <source>
        <dbReference type="SAM" id="MobiDB-lite"/>
    </source>
</evidence>
<feature type="region of interest" description="Disordered" evidence="1">
    <location>
        <begin position="136"/>
        <end position="204"/>
    </location>
</feature>
<sequence length="378" mass="42240">MEGLGGQSQQIEFMMSRILAIFLKHFGIPMGGKERSHAVEIRYIERVVVAFFIDWNEEEKGNETIFEKDLGDAERTLRCVKPIQPTEGYAFTEFKRKLVSGSIIIQVLVAKEDTEDNSLIDAGTFVTNSAPPCPLFRKGGFQLQPPPVEEDRETPQVDEGDERDSSKEKKKEKKEKKKEKEKKKDNERERRQQSAFPSSADETKTMTALNTFMDMLEEAEAEQQRRSQETSALGAAAQTSNQSSHTTSSPQNPIPSLSPTQLQLQSETGRVSVGADSKHKHHGHSHRHDRDSVEESIEGSTDRNTASYDEDAVKDGLAAFAEALQKVNMTTVVTLEDPDLLFPRNDVNLFQTGIEIIEPLRQSLAMIDEMIGGGAEIS</sequence>
<dbReference type="EMBL" id="SNRW01002440">
    <property type="protein sequence ID" value="KAA6392757.1"/>
    <property type="molecule type" value="Genomic_DNA"/>
</dbReference>
<feature type="compositionally biased region" description="Basic residues" evidence="1">
    <location>
        <begin position="278"/>
        <end position="287"/>
    </location>
</feature>
<feature type="compositionally biased region" description="Low complexity" evidence="1">
    <location>
        <begin position="235"/>
        <end position="251"/>
    </location>
</feature>
<name>A0A5J4WCT8_9EUKA</name>
<evidence type="ECO:0000313" key="2">
    <source>
        <dbReference type="EMBL" id="KAA6392757.1"/>
    </source>
</evidence>
<dbReference type="Proteomes" id="UP000324800">
    <property type="component" value="Unassembled WGS sequence"/>
</dbReference>
<dbReference type="AlphaFoldDB" id="A0A5J4WCT8"/>
<feature type="compositionally biased region" description="Basic residues" evidence="1">
    <location>
        <begin position="170"/>
        <end position="181"/>
    </location>
</feature>
<gene>
    <name evidence="2" type="ORF">EZS28_011717</name>
</gene>
<feature type="compositionally biased region" description="Acidic residues" evidence="1">
    <location>
        <begin position="148"/>
        <end position="162"/>
    </location>
</feature>
<comment type="caution">
    <text evidence="2">The sequence shown here is derived from an EMBL/GenBank/DDBJ whole genome shotgun (WGS) entry which is preliminary data.</text>
</comment>
<feature type="compositionally biased region" description="Basic and acidic residues" evidence="1">
    <location>
        <begin position="182"/>
        <end position="192"/>
    </location>
</feature>
<accession>A0A5J4WCT8</accession>
<organism evidence="2 3">
    <name type="scientific">Streblomastix strix</name>
    <dbReference type="NCBI Taxonomy" id="222440"/>
    <lineage>
        <taxon>Eukaryota</taxon>
        <taxon>Metamonada</taxon>
        <taxon>Preaxostyla</taxon>
        <taxon>Oxymonadida</taxon>
        <taxon>Streblomastigidae</taxon>
        <taxon>Streblomastix</taxon>
    </lineage>
</organism>
<protein>
    <submittedName>
        <fullName evidence="2">Uncharacterized protein</fullName>
    </submittedName>
</protein>
<proteinExistence type="predicted"/>